<evidence type="ECO:0000256" key="7">
    <source>
        <dbReference type="PROSITE-ProRule" id="PRU01379"/>
    </source>
</evidence>
<keyword evidence="4" id="KW-0378">Hydrolase</keyword>
<dbReference type="PANTHER" id="PTHR11705:SF143">
    <property type="entry name" value="SLL0236 PROTEIN"/>
    <property type="match status" value="1"/>
</dbReference>
<gene>
    <name evidence="10" type="ORF">HNQ52_000275</name>
</gene>
<dbReference type="RefSeq" id="WP_183959041.1">
    <property type="nucleotide sequence ID" value="NZ_JACHHP010000001.1"/>
</dbReference>
<comment type="similarity">
    <text evidence="2 7">Belongs to the peptidase M14 family.</text>
</comment>
<dbReference type="SMART" id="SM00631">
    <property type="entry name" value="Zn_pept"/>
    <property type="match status" value="1"/>
</dbReference>
<organism evidence="10 11">
    <name type="scientific">Chiayiivirga flava</name>
    <dbReference type="NCBI Taxonomy" id="659595"/>
    <lineage>
        <taxon>Bacteria</taxon>
        <taxon>Pseudomonadati</taxon>
        <taxon>Pseudomonadota</taxon>
        <taxon>Gammaproteobacteria</taxon>
        <taxon>Lysobacterales</taxon>
        <taxon>Lysobacteraceae</taxon>
        <taxon>Chiayiivirga</taxon>
    </lineage>
</organism>
<keyword evidence="5" id="KW-0862">Zinc</keyword>
<dbReference type="InterPro" id="IPR000834">
    <property type="entry name" value="Peptidase_M14"/>
</dbReference>
<comment type="cofactor">
    <cofactor evidence="1">
        <name>Zn(2+)</name>
        <dbReference type="ChEBI" id="CHEBI:29105"/>
    </cofactor>
</comment>
<dbReference type="Gene3D" id="3.40.630.10">
    <property type="entry name" value="Zn peptidases"/>
    <property type="match status" value="1"/>
</dbReference>
<evidence type="ECO:0000256" key="1">
    <source>
        <dbReference type="ARBA" id="ARBA00001947"/>
    </source>
</evidence>
<dbReference type="AlphaFoldDB" id="A0A7W8D2Q6"/>
<dbReference type="GO" id="GO:0008270">
    <property type="term" value="F:zinc ion binding"/>
    <property type="evidence" value="ECO:0007669"/>
    <property type="project" value="InterPro"/>
</dbReference>
<keyword evidence="3" id="KW-0645">Protease</keyword>
<evidence type="ECO:0000259" key="9">
    <source>
        <dbReference type="PROSITE" id="PS52035"/>
    </source>
</evidence>
<evidence type="ECO:0000256" key="4">
    <source>
        <dbReference type="ARBA" id="ARBA00022801"/>
    </source>
</evidence>
<evidence type="ECO:0000256" key="2">
    <source>
        <dbReference type="ARBA" id="ARBA00005988"/>
    </source>
</evidence>
<dbReference type="SUPFAM" id="SSF53187">
    <property type="entry name" value="Zn-dependent exopeptidases"/>
    <property type="match status" value="1"/>
</dbReference>
<keyword evidence="11" id="KW-1185">Reference proteome</keyword>
<dbReference type="PROSITE" id="PS52035">
    <property type="entry name" value="PEPTIDASE_M14"/>
    <property type="match status" value="1"/>
</dbReference>
<dbReference type="Proteomes" id="UP000521199">
    <property type="component" value="Unassembled WGS sequence"/>
</dbReference>
<dbReference type="EMBL" id="JACHHP010000001">
    <property type="protein sequence ID" value="MBB5206759.1"/>
    <property type="molecule type" value="Genomic_DNA"/>
</dbReference>
<evidence type="ECO:0000313" key="11">
    <source>
        <dbReference type="Proteomes" id="UP000521199"/>
    </source>
</evidence>
<name>A0A7W8D2Q6_9GAMM</name>
<evidence type="ECO:0000256" key="6">
    <source>
        <dbReference type="ARBA" id="ARBA00023049"/>
    </source>
</evidence>
<dbReference type="SUPFAM" id="SSF141072">
    <property type="entry name" value="CalX-like"/>
    <property type="match status" value="1"/>
</dbReference>
<feature type="chain" id="PRO_5030626826" description="Peptidase M14 domain-containing protein" evidence="8">
    <location>
        <begin position="22"/>
        <end position="1268"/>
    </location>
</feature>
<evidence type="ECO:0000256" key="3">
    <source>
        <dbReference type="ARBA" id="ARBA00022670"/>
    </source>
</evidence>
<proteinExistence type="inferred from homology"/>
<feature type="domain" description="Peptidase M14" evidence="9">
    <location>
        <begin position="55"/>
        <end position="391"/>
    </location>
</feature>
<dbReference type="GO" id="GO:0005615">
    <property type="term" value="C:extracellular space"/>
    <property type="evidence" value="ECO:0007669"/>
    <property type="project" value="TreeGrafter"/>
</dbReference>
<protein>
    <recommendedName>
        <fullName evidence="9">Peptidase M14 domain-containing protein</fullName>
    </recommendedName>
</protein>
<evidence type="ECO:0000313" key="10">
    <source>
        <dbReference type="EMBL" id="MBB5206759.1"/>
    </source>
</evidence>
<dbReference type="InterPro" id="IPR038081">
    <property type="entry name" value="CalX-like_sf"/>
</dbReference>
<evidence type="ECO:0000256" key="5">
    <source>
        <dbReference type="ARBA" id="ARBA00022833"/>
    </source>
</evidence>
<comment type="caution">
    <text evidence="10">The sequence shown here is derived from an EMBL/GenBank/DDBJ whole genome shotgun (WGS) entry which is preliminary data.</text>
</comment>
<feature type="signal peptide" evidence="8">
    <location>
        <begin position="1"/>
        <end position="21"/>
    </location>
</feature>
<sequence length="1268" mass="131848">MSARTRIAALGAALLAGPVAAQQIYTFTEAVGGPNTYVYGLPVPVPIDSLAPVDGFRSYAALEARLQALAFDSDDLSAHDIGRSSANRVQWAYVASDADGVDVEGRPEAAFFINATTHAREWAAPEVAAGTLERLVDGAGDRGIVRYVLDNTRVIVIPVHNVDGFLQSQRYPTQAIVGQDPDFPNDWPRDGRMRRKNMPGVDEVLTTFADHLGGTDLNRNHPPLWATSVGPGGSSADPRSLTYHGTAPHGEAENQSLVRAAELGPASRMRLGIDVHTFSKVFYSSNTGRTRLNSIQTALIDRLRSHHIQVSGGASYRNVPDPANQGIGAAAEYFAYQWLVPAWTLELEPSNSAAEYGGTNVTHSGFILPASEARRVREAWAETHLVAFYRMAGPAHLSRARFFEAGSGRLAQQLRWVWNPTTGQRALQRSGDAALVRGARYRVELAFSKPMRMRDTDGAVLPMAGATGAAPAVEVSLLDAAGTALGSVDTAAGTWLDDPARVLRYRDDTFAFEFDAPQTSGEVRFGVATRDYAAMALDADPATPADWADGAWTAYESAVGVAGDFGGTDRSTVAVTVADAAAAPLATVVSAPSVVGEGDAARIVLRRVGADLGGTVSVSATVAGAPFDGGVAWAPGEGGDKVFPVPMLDDAEDGGDRTIAITLLSSVAPQGGELPPATSIALPPLTVRLLDNDSGDLAVLRSHADGAGLSDALQRATGAGATAIVVDRGPTPQTLPARGDDAAPPSAWMVTDALSLYGNHGDFALPPSAGSPTALLQVGGEGALVLDAVHLDAGGDAQQPRRRLLDNAGLATLRRSSIEHGAQSIVASSGQLQLQQVLLRDLGGAPAAIATTAGRTVLRASTVTQVGHGSLLWSNASLDLQAASIVGNAPAPLLADGQGASLVSGHALLQDNRPDPDGSPPTASTACDGFTASSFGFNIDDGSACGLVAQSDRSGLALALGAFDPALGGHAPVGAAIDTGAAAGAPGALECGTVDQRGAPRPQTLTPGAVPRCDIGAIELGINPYRGIWAPARSGHGLDLQTSGNTLLLAWYTYADDGQPTAYQAAASLTGPRWQARLQWSRRDPDTGVVSVVDVGRVGIDFASDTRATLHWRFDARGTDGSEAIEASFFDAGTPRFEVTGLWFPPAEPNYGATITRRGETTALGLYYYDAGGTIRWALGSGTGADAQEFAMTSFTGFCPDCDATQMPVSGAAAGTVLAHFRTPELARLDVALTYPRAAGGTWNRMGVRFVPLNDAVDNRAAVGDAAR</sequence>
<keyword evidence="8" id="KW-0732">Signal</keyword>
<evidence type="ECO:0000256" key="8">
    <source>
        <dbReference type="SAM" id="SignalP"/>
    </source>
</evidence>
<accession>A0A7W8D2Q6</accession>
<dbReference type="PANTHER" id="PTHR11705">
    <property type="entry name" value="PROTEASE FAMILY M14 CARBOXYPEPTIDASE A,B"/>
    <property type="match status" value="1"/>
</dbReference>
<dbReference type="GO" id="GO:0004181">
    <property type="term" value="F:metallocarboxypeptidase activity"/>
    <property type="evidence" value="ECO:0007669"/>
    <property type="project" value="InterPro"/>
</dbReference>
<keyword evidence="6" id="KW-0482">Metalloprotease</keyword>
<feature type="active site" description="Proton donor/acceptor" evidence="7">
    <location>
        <position position="346"/>
    </location>
</feature>
<dbReference type="GO" id="GO:0006508">
    <property type="term" value="P:proteolysis"/>
    <property type="evidence" value="ECO:0007669"/>
    <property type="project" value="UniProtKB-KW"/>
</dbReference>
<reference evidence="10 11" key="1">
    <citation type="submission" date="2020-08" db="EMBL/GenBank/DDBJ databases">
        <title>Genomic Encyclopedia of Type Strains, Phase IV (KMG-IV): sequencing the most valuable type-strain genomes for metagenomic binning, comparative biology and taxonomic classification.</title>
        <authorList>
            <person name="Goeker M."/>
        </authorList>
    </citation>
    <scope>NUCLEOTIDE SEQUENCE [LARGE SCALE GENOMIC DNA]</scope>
    <source>
        <strain evidence="10 11">DSM 24163</strain>
    </source>
</reference>
<dbReference type="Pfam" id="PF00246">
    <property type="entry name" value="Peptidase_M14"/>
    <property type="match status" value="1"/>
</dbReference>